<feature type="region of interest" description="Disordered" evidence="1">
    <location>
        <begin position="1"/>
        <end position="21"/>
    </location>
</feature>
<dbReference type="Proteomes" id="UP000242519">
    <property type="component" value="Unassembled WGS sequence"/>
</dbReference>
<dbReference type="AlphaFoldDB" id="A0A218ZHG5"/>
<evidence type="ECO:0000256" key="1">
    <source>
        <dbReference type="SAM" id="MobiDB-lite"/>
    </source>
</evidence>
<dbReference type="EMBL" id="MZNU01000004">
    <property type="protein sequence ID" value="OWP07428.1"/>
    <property type="molecule type" value="Genomic_DNA"/>
</dbReference>
<dbReference type="InParanoid" id="A0A218ZHG5"/>
<evidence type="ECO:0000313" key="2">
    <source>
        <dbReference type="EMBL" id="OWP07428.1"/>
    </source>
</evidence>
<protein>
    <submittedName>
        <fullName evidence="2">Uncharacterized protein</fullName>
    </submittedName>
</protein>
<comment type="caution">
    <text evidence="2">The sequence shown here is derived from an EMBL/GenBank/DDBJ whole genome shotgun (WGS) entry which is preliminary data.</text>
</comment>
<reference evidence="2 3" key="1">
    <citation type="submission" date="2017-04" db="EMBL/GenBank/DDBJ databases">
        <title>Draft genome sequence of Marssonina coronaria NL1: causal agent of apple blotch.</title>
        <authorList>
            <person name="Cheng Q."/>
        </authorList>
    </citation>
    <scope>NUCLEOTIDE SEQUENCE [LARGE SCALE GENOMIC DNA]</scope>
    <source>
        <strain evidence="2 3">NL1</strain>
    </source>
</reference>
<name>A0A218ZHG5_9HELO</name>
<organism evidence="2 3">
    <name type="scientific">Diplocarpon coronariae</name>
    <dbReference type="NCBI Taxonomy" id="2795749"/>
    <lineage>
        <taxon>Eukaryota</taxon>
        <taxon>Fungi</taxon>
        <taxon>Dikarya</taxon>
        <taxon>Ascomycota</taxon>
        <taxon>Pezizomycotina</taxon>
        <taxon>Leotiomycetes</taxon>
        <taxon>Helotiales</taxon>
        <taxon>Drepanopezizaceae</taxon>
        <taxon>Diplocarpon</taxon>
    </lineage>
</organism>
<feature type="compositionally biased region" description="Basic and acidic residues" evidence="1">
    <location>
        <begin position="1"/>
        <end position="15"/>
    </location>
</feature>
<proteinExistence type="predicted"/>
<keyword evidence="3" id="KW-1185">Reference proteome</keyword>
<evidence type="ECO:0000313" key="3">
    <source>
        <dbReference type="Proteomes" id="UP000242519"/>
    </source>
</evidence>
<sequence>MPEKPQHGSEQEIRSRGSPRVFTWIDNPPHSHRGLTAHLILEGQLAISYPREKEPEKTFGIGERIDVEAGRTQQVWIGPEGCTYVMGE</sequence>
<accession>A0A218ZHG5</accession>
<dbReference type="OrthoDB" id="5270965at2759"/>
<gene>
    <name evidence="2" type="ORF">B2J93_4957</name>
</gene>